<dbReference type="GeneID" id="106820712"/>
<keyword evidence="2" id="KW-0472">Membrane</keyword>
<gene>
    <name evidence="5" type="primary">LOC106820712</name>
</gene>
<feature type="compositionally biased region" description="Basic and acidic residues" evidence="1">
    <location>
        <begin position="168"/>
        <end position="182"/>
    </location>
</feature>
<feature type="domain" description="ZP-N" evidence="3">
    <location>
        <begin position="8"/>
        <end position="77"/>
    </location>
</feature>
<dbReference type="Pfam" id="PF23344">
    <property type="entry name" value="ZP-N"/>
    <property type="match status" value="1"/>
</dbReference>
<feature type="compositionally biased region" description="Low complexity" evidence="1">
    <location>
        <begin position="483"/>
        <end position="494"/>
    </location>
</feature>
<protein>
    <submittedName>
        <fullName evidence="5">Uncharacterized protein LOC106820712</fullName>
    </submittedName>
</protein>
<keyword evidence="2" id="KW-1133">Transmembrane helix</keyword>
<feature type="region of interest" description="Disordered" evidence="1">
    <location>
        <begin position="233"/>
        <end position="254"/>
    </location>
</feature>
<feature type="compositionally biased region" description="Polar residues" evidence="1">
    <location>
        <begin position="114"/>
        <end position="139"/>
    </location>
</feature>
<keyword evidence="4" id="KW-1185">Reference proteome</keyword>
<name>A0ABM1F8D5_PRICU</name>
<feature type="region of interest" description="Disordered" evidence="1">
    <location>
        <begin position="332"/>
        <end position="351"/>
    </location>
</feature>
<feature type="region of interest" description="Disordered" evidence="1">
    <location>
        <begin position="631"/>
        <end position="652"/>
    </location>
</feature>
<dbReference type="Proteomes" id="UP000695022">
    <property type="component" value="Unplaced"/>
</dbReference>
<reference evidence="5" key="1">
    <citation type="submission" date="2025-08" db="UniProtKB">
        <authorList>
            <consortium name="RefSeq"/>
        </authorList>
    </citation>
    <scope>IDENTIFICATION</scope>
</reference>
<evidence type="ECO:0000313" key="4">
    <source>
        <dbReference type="Proteomes" id="UP000695022"/>
    </source>
</evidence>
<proteinExistence type="predicted"/>
<dbReference type="RefSeq" id="XP_014680706.1">
    <property type="nucleotide sequence ID" value="XM_014825220.1"/>
</dbReference>
<dbReference type="InterPro" id="IPR055356">
    <property type="entry name" value="ZP-N"/>
</dbReference>
<evidence type="ECO:0000256" key="2">
    <source>
        <dbReference type="SAM" id="Phobius"/>
    </source>
</evidence>
<feature type="region of interest" description="Disordered" evidence="1">
    <location>
        <begin position="112"/>
        <end position="186"/>
    </location>
</feature>
<evidence type="ECO:0000259" key="3">
    <source>
        <dbReference type="Pfam" id="PF23344"/>
    </source>
</evidence>
<keyword evidence="2" id="KW-0812">Transmembrane</keyword>
<feature type="region of interest" description="Disordered" evidence="1">
    <location>
        <begin position="460"/>
        <end position="496"/>
    </location>
</feature>
<feature type="transmembrane region" description="Helical" evidence="2">
    <location>
        <begin position="712"/>
        <end position="735"/>
    </location>
</feature>
<evidence type="ECO:0000256" key="1">
    <source>
        <dbReference type="SAM" id="MobiDB-lite"/>
    </source>
</evidence>
<accession>A0ABM1F8D5</accession>
<sequence length="786" mass="85507">MDGYREVQGCSATSESMSAVSFQFRVTQCGTRSTRSQSVPLGNLNRAVYQNTMVVQPARGYGPSSQTRREYTIACTMKSDRSSTSGSRTSNRYFVDDYKSRDPYENLEMRWQRNSDSASRGATSSGNSARPHPQSSYGRSKQPRGDFGSSWQQAPAPGIGYPATDELPASKRGTEPPVDGDRNGVGIVRIVKKNRRNRSRPEFSGILPAALTADNLPVACEWTAVVFARRHPNTRSPRAPSISRGCASAGPSWVAPPHRCRPTRHRLFLIAAAPAATPPPDWATDEQRYVPASALEPTRGEANPYFTAPAPKRAADEANPYFTAPAPKRAADEANPYFTGTRPKAARDEDSYFPTAPPDRAIEAEDSHFPASMRTAARTENRHVTYPPHVLLERVQTDGAATTREAEETVSPAFPRIIAPYGTQDSLEPFLGRGDAFSREPPLDTTTSVYQYLSTAALPALRPPTPSTSVYRPSTPGLPHAQLTPMSPLLTPTTEAPSHGAILLKSTQPPHGNVDDGVTDAATTSRTLRLVTVPPPRTAFDFYAGIGDGGDDDVDSIKAEAPLDITPPGGLVTPAVNDSSPAVVSSDVELFRPYKEYNFGINGFVFPSPTIMDTISDLLRDFDEINDTAKSRPAKSFDEASPTDHVGSAPVGGADVEGAANVSAPQFAGLSQTNVVEQFTLYKGVTVILRGEEEYYEELPNRDEQLCMSKQIFQYGILGISLAVVIVFICCCCMVRKVTLSASKMQSAEPPSSRRRRVMFPQYNLGSIYSEMTRWGRASAHPRARR</sequence>
<organism evidence="4 5">
    <name type="scientific">Priapulus caudatus</name>
    <name type="common">Priapulid worm</name>
    <dbReference type="NCBI Taxonomy" id="37621"/>
    <lineage>
        <taxon>Eukaryota</taxon>
        <taxon>Metazoa</taxon>
        <taxon>Ecdysozoa</taxon>
        <taxon>Scalidophora</taxon>
        <taxon>Priapulida</taxon>
        <taxon>Priapulimorpha</taxon>
        <taxon>Priapulimorphida</taxon>
        <taxon>Priapulidae</taxon>
        <taxon>Priapulus</taxon>
    </lineage>
</organism>
<evidence type="ECO:0000313" key="5">
    <source>
        <dbReference type="RefSeq" id="XP_014680706.1"/>
    </source>
</evidence>